<dbReference type="EMBL" id="CAJPUY010000010">
    <property type="protein sequence ID" value="CAG2144443.1"/>
    <property type="molecule type" value="Genomic_DNA"/>
</dbReference>
<keyword evidence="1" id="KW-0732">Signal</keyword>
<feature type="signal peptide" evidence="1">
    <location>
        <begin position="1"/>
        <end position="23"/>
    </location>
</feature>
<dbReference type="Proteomes" id="UP000672934">
    <property type="component" value="Unassembled WGS sequence"/>
</dbReference>
<evidence type="ECO:0000313" key="2">
    <source>
        <dbReference type="EMBL" id="CAG2144443.1"/>
    </source>
</evidence>
<sequence length="120" mass="12130">MRPTNLIALSVAAALSATNNGVAVDVSGFTGNGYVVLNSSATGGAGQTSDVKLQHSDDGVSGWADTGVAFDQVTNAAASYQAKYVSLDQFKKYVRVVNTLGGSTPTVTASVSLVGDKDQG</sequence>
<dbReference type="RefSeq" id="WP_211947959.1">
    <property type="nucleotide sequence ID" value="NZ_CAJPUY010000010.1"/>
</dbReference>
<accession>A0A916IUN8</accession>
<feature type="chain" id="PRO_5037977956" evidence="1">
    <location>
        <begin position="24"/>
        <end position="120"/>
    </location>
</feature>
<evidence type="ECO:0000313" key="3">
    <source>
        <dbReference type="Proteomes" id="UP000672934"/>
    </source>
</evidence>
<name>A0A916IUN8_9BURK</name>
<proteinExistence type="predicted"/>
<protein>
    <submittedName>
        <fullName evidence="2">Uncharacterized protein</fullName>
    </submittedName>
</protein>
<dbReference type="AlphaFoldDB" id="A0A916IUN8"/>
<gene>
    <name evidence="2" type="ORF">LMG31506_03006</name>
</gene>
<keyword evidence="3" id="KW-1185">Reference proteome</keyword>
<reference evidence="2" key="1">
    <citation type="submission" date="2021-03" db="EMBL/GenBank/DDBJ databases">
        <authorList>
            <person name="Peeters C."/>
        </authorList>
    </citation>
    <scope>NUCLEOTIDE SEQUENCE</scope>
    <source>
        <strain evidence="2">LMG 31506</strain>
    </source>
</reference>
<organism evidence="2 3">
    <name type="scientific">Cupriavidus yeoncheonensis</name>
    <dbReference type="NCBI Taxonomy" id="1462994"/>
    <lineage>
        <taxon>Bacteria</taxon>
        <taxon>Pseudomonadati</taxon>
        <taxon>Pseudomonadota</taxon>
        <taxon>Betaproteobacteria</taxon>
        <taxon>Burkholderiales</taxon>
        <taxon>Burkholderiaceae</taxon>
        <taxon>Cupriavidus</taxon>
    </lineage>
</organism>
<comment type="caution">
    <text evidence="2">The sequence shown here is derived from an EMBL/GenBank/DDBJ whole genome shotgun (WGS) entry which is preliminary data.</text>
</comment>
<evidence type="ECO:0000256" key="1">
    <source>
        <dbReference type="SAM" id="SignalP"/>
    </source>
</evidence>